<gene>
    <name evidence="3" type="ORF">I6N95_25015</name>
</gene>
<dbReference type="Pfam" id="PF05016">
    <property type="entry name" value="ParE_toxin"/>
    <property type="match status" value="1"/>
</dbReference>
<proteinExistence type="inferred from homology"/>
<evidence type="ECO:0000313" key="3">
    <source>
        <dbReference type="EMBL" id="MBP1044273.1"/>
    </source>
</evidence>
<evidence type="ECO:0000256" key="1">
    <source>
        <dbReference type="ARBA" id="ARBA00006226"/>
    </source>
</evidence>
<dbReference type="PANTHER" id="PTHR35601">
    <property type="entry name" value="TOXIN RELE"/>
    <property type="match status" value="1"/>
</dbReference>
<reference evidence="3" key="1">
    <citation type="submission" date="2020-12" db="EMBL/GenBank/DDBJ databases">
        <title>Vagococcus allomyrinae sp. nov. and Enterococcus lavae sp. nov., isolated from the larvae of Allomyrina dichotoma.</title>
        <authorList>
            <person name="Lee S.D."/>
        </authorList>
    </citation>
    <scope>NUCLEOTIDE SEQUENCE</scope>
    <source>
        <strain evidence="3">BWB3-3</strain>
    </source>
</reference>
<dbReference type="InterPro" id="IPR035093">
    <property type="entry name" value="RelE/ParE_toxin_dom_sf"/>
</dbReference>
<dbReference type="RefSeq" id="WP_209532616.1">
    <property type="nucleotide sequence ID" value="NZ_JAEEGA010000024.1"/>
</dbReference>
<dbReference type="Gene3D" id="3.30.2310.20">
    <property type="entry name" value="RelE-like"/>
    <property type="match status" value="1"/>
</dbReference>
<dbReference type="Proteomes" id="UP000674938">
    <property type="component" value="Unassembled WGS sequence"/>
</dbReference>
<dbReference type="InterPro" id="IPR007712">
    <property type="entry name" value="RelE/ParE_toxin"/>
</dbReference>
<sequence>MTKNYYKVSFSGKSLKVLKKMDKNNSFLLLNWIDKNLRNCENPREIGKALSGDKKGYWRYRVGNFRIIADIKDGELEIFIINFGHRRDIYKKN</sequence>
<comment type="similarity">
    <text evidence="1">Belongs to the RelE toxin family.</text>
</comment>
<keyword evidence="4" id="KW-1185">Reference proteome</keyword>
<evidence type="ECO:0000313" key="4">
    <source>
        <dbReference type="Proteomes" id="UP000674938"/>
    </source>
</evidence>
<name>A0A940PJZ8_9ENTE</name>
<protein>
    <submittedName>
        <fullName evidence="3">Type II toxin-antitoxin system RelE/ParE family toxin</fullName>
    </submittedName>
</protein>
<evidence type="ECO:0000256" key="2">
    <source>
        <dbReference type="ARBA" id="ARBA00022649"/>
    </source>
</evidence>
<dbReference type="PANTHER" id="PTHR35601:SF1">
    <property type="entry name" value="TOXIN RELE"/>
    <property type="match status" value="1"/>
</dbReference>
<accession>A0A940PJZ8</accession>
<keyword evidence="2" id="KW-1277">Toxin-antitoxin system</keyword>
<organism evidence="3 4">
    <name type="scientific">Vagococcus allomyrinae</name>
    <dbReference type="NCBI Taxonomy" id="2794353"/>
    <lineage>
        <taxon>Bacteria</taxon>
        <taxon>Bacillati</taxon>
        <taxon>Bacillota</taxon>
        <taxon>Bacilli</taxon>
        <taxon>Lactobacillales</taxon>
        <taxon>Enterococcaceae</taxon>
        <taxon>Vagococcus</taxon>
    </lineage>
</organism>
<dbReference type="SUPFAM" id="SSF143011">
    <property type="entry name" value="RelE-like"/>
    <property type="match status" value="1"/>
</dbReference>
<dbReference type="EMBL" id="JAEEGA010000024">
    <property type="protein sequence ID" value="MBP1044273.1"/>
    <property type="molecule type" value="Genomic_DNA"/>
</dbReference>
<comment type="caution">
    <text evidence="3">The sequence shown here is derived from an EMBL/GenBank/DDBJ whole genome shotgun (WGS) entry which is preliminary data.</text>
</comment>
<dbReference type="AlphaFoldDB" id="A0A940PJZ8"/>